<proteinExistence type="predicted"/>
<gene>
    <name evidence="1" type="ORF">IRI77_10800</name>
</gene>
<evidence type="ECO:0000313" key="1">
    <source>
        <dbReference type="EMBL" id="QOY90416.1"/>
    </source>
</evidence>
<reference evidence="1 2" key="1">
    <citation type="submission" date="2020-10" db="EMBL/GenBank/DDBJ databases">
        <title>Complete genome sequence of Paludibaculum fermentans P105T, a facultatively anaerobic acidobacterium capable of dissimilatory Fe(III) reduction.</title>
        <authorList>
            <person name="Dedysh S.N."/>
            <person name="Beletsky A.V."/>
            <person name="Kulichevskaya I.S."/>
            <person name="Mardanov A.V."/>
            <person name="Ravin N.V."/>
        </authorList>
    </citation>
    <scope>NUCLEOTIDE SEQUENCE [LARGE SCALE GENOMIC DNA]</scope>
    <source>
        <strain evidence="1 2">P105</strain>
    </source>
</reference>
<organism evidence="1 2">
    <name type="scientific">Paludibaculum fermentans</name>
    <dbReference type="NCBI Taxonomy" id="1473598"/>
    <lineage>
        <taxon>Bacteria</taxon>
        <taxon>Pseudomonadati</taxon>
        <taxon>Acidobacteriota</taxon>
        <taxon>Terriglobia</taxon>
        <taxon>Bryobacterales</taxon>
        <taxon>Bryobacteraceae</taxon>
        <taxon>Paludibaculum</taxon>
    </lineage>
</organism>
<dbReference type="EMBL" id="CP063849">
    <property type="protein sequence ID" value="QOY90416.1"/>
    <property type="molecule type" value="Genomic_DNA"/>
</dbReference>
<dbReference type="RefSeq" id="WP_194452080.1">
    <property type="nucleotide sequence ID" value="NZ_CP063849.1"/>
</dbReference>
<accession>A0A7S7NVC9</accession>
<protein>
    <submittedName>
        <fullName evidence="1">Uncharacterized protein</fullName>
    </submittedName>
</protein>
<dbReference type="KEGG" id="pfer:IRI77_10800"/>
<name>A0A7S7NVC9_PALFE</name>
<keyword evidence="2" id="KW-1185">Reference proteome</keyword>
<sequence length="72" mass="7748">MEEKSKTPETQSGKGGDEIALDLMKFIATATGYGKGSQAVGFTGKGARTPEEHAEALLELFERCRTVVKKES</sequence>
<evidence type="ECO:0000313" key="2">
    <source>
        <dbReference type="Proteomes" id="UP000593892"/>
    </source>
</evidence>
<dbReference type="Proteomes" id="UP000593892">
    <property type="component" value="Chromosome"/>
</dbReference>
<dbReference type="AlphaFoldDB" id="A0A7S7NVC9"/>